<feature type="chain" id="PRO_5002430848" evidence="1">
    <location>
        <begin position="18"/>
        <end position="53"/>
    </location>
</feature>
<feature type="signal peptide" evidence="1">
    <location>
        <begin position="1"/>
        <end position="17"/>
    </location>
</feature>
<organism evidence="2">
    <name type="scientific">Anguilla anguilla</name>
    <name type="common">European freshwater eel</name>
    <name type="synonym">Muraena anguilla</name>
    <dbReference type="NCBI Taxonomy" id="7936"/>
    <lineage>
        <taxon>Eukaryota</taxon>
        <taxon>Metazoa</taxon>
        <taxon>Chordata</taxon>
        <taxon>Craniata</taxon>
        <taxon>Vertebrata</taxon>
        <taxon>Euteleostomi</taxon>
        <taxon>Actinopterygii</taxon>
        <taxon>Neopterygii</taxon>
        <taxon>Teleostei</taxon>
        <taxon>Anguilliformes</taxon>
        <taxon>Anguillidae</taxon>
        <taxon>Anguilla</taxon>
    </lineage>
</organism>
<evidence type="ECO:0000313" key="2">
    <source>
        <dbReference type="EMBL" id="JAH08249.1"/>
    </source>
</evidence>
<accession>A0A0E9PUU2</accession>
<protein>
    <submittedName>
        <fullName evidence="2">Uncharacterized protein</fullName>
    </submittedName>
</protein>
<name>A0A0E9PUU2_ANGAN</name>
<reference evidence="2" key="1">
    <citation type="submission" date="2014-11" db="EMBL/GenBank/DDBJ databases">
        <authorList>
            <person name="Amaro Gonzalez C."/>
        </authorList>
    </citation>
    <scope>NUCLEOTIDE SEQUENCE</scope>
</reference>
<sequence length="53" mass="5434">MCLFTFLGLVLVPQENAIVELPAVVGHCSPPSQTLPPNLQGDSLMGGGMPASV</sequence>
<proteinExistence type="predicted"/>
<keyword evidence="1" id="KW-0732">Signal</keyword>
<dbReference type="AlphaFoldDB" id="A0A0E9PUU2"/>
<dbReference type="EMBL" id="GBXM01100328">
    <property type="protein sequence ID" value="JAH08249.1"/>
    <property type="molecule type" value="Transcribed_RNA"/>
</dbReference>
<reference evidence="2" key="2">
    <citation type="journal article" date="2015" name="Fish Shellfish Immunol.">
        <title>Early steps in the European eel (Anguilla anguilla)-Vibrio vulnificus interaction in the gills: Role of the RtxA13 toxin.</title>
        <authorList>
            <person name="Callol A."/>
            <person name="Pajuelo D."/>
            <person name="Ebbesson L."/>
            <person name="Teles M."/>
            <person name="MacKenzie S."/>
            <person name="Amaro C."/>
        </authorList>
    </citation>
    <scope>NUCLEOTIDE SEQUENCE</scope>
</reference>
<evidence type="ECO:0000256" key="1">
    <source>
        <dbReference type="SAM" id="SignalP"/>
    </source>
</evidence>